<evidence type="ECO:0000256" key="1">
    <source>
        <dbReference type="SAM" id="MobiDB-lite"/>
    </source>
</evidence>
<gene>
    <name evidence="2" type="ORF">NCTC10994_01437</name>
</gene>
<evidence type="ECO:0000313" key="3">
    <source>
        <dbReference type="Proteomes" id="UP000249091"/>
    </source>
</evidence>
<dbReference type="KEGG" id="rcr:NCTC10994_01437"/>
<feature type="region of interest" description="Disordered" evidence="1">
    <location>
        <begin position="236"/>
        <end position="255"/>
    </location>
</feature>
<dbReference type="STRING" id="1219011.GCA_001895045_01959"/>
<feature type="compositionally biased region" description="Low complexity" evidence="1">
    <location>
        <begin position="295"/>
        <end position="304"/>
    </location>
</feature>
<sequence length="314" mass="34279">MRDLDSVADKLYGLDPGDFVSARSECAAEARRAGNRELTAAIGRLRKPTVAAWMVNLLARERADELAALLDLGDSLRAAQRRLSGSDIRALSAQRRRVVTALERAAADLADERGRHATESALREVGQTLNAALADPGVADEVRAGRLASIVEHSGFGDLSSVPLTLVPDSADGDAERKAPERSKTRVRRSSEDKPDRDTEREKSGKASKAERNQAERSKAEREARQAEIDAVTAEVEAARAAVEQERSASGDADAELERFEREVADLRRKLEHAEQQRQFARRAVARAKKEITSAERAASAAEAKLVRLQNSTR</sequence>
<dbReference type="AlphaFoldDB" id="A0A2X4WT42"/>
<name>A0A2X4WT42_9NOCA</name>
<feature type="region of interest" description="Disordered" evidence="1">
    <location>
        <begin position="159"/>
        <end position="230"/>
    </location>
</feature>
<accession>A0A2X4WT42</accession>
<proteinExistence type="predicted"/>
<protein>
    <submittedName>
        <fullName evidence="2">Uncharacterized protein</fullName>
    </submittedName>
</protein>
<dbReference type="EMBL" id="LS483468">
    <property type="protein sequence ID" value="SQI30145.1"/>
    <property type="molecule type" value="Genomic_DNA"/>
</dbReference>
<organism evidence="2 3">
    <name type="scientific">Rhodococcus coprophilus</name>
    <dbReference type="NCBI Taxonomy" id="38310"/>
    <lineage>
        <taxon>Bacteria</taxon>
        <taxon>Bacillati</taxon>
        <taxon>Actinomycetota</taxon>
        <taxon>Actinomycetes</taxon>
        <taxon>Mycobacteriales</taxon>
        <taxon>Nocardiaceae</taxon>
        <taxon>Rhodococcus</taxon>
    </lineage>
</organism>
<evidence type="ECO:0000313" key="2">
    <source>
        <dbReference type="EMBL" id="SQI30145.1"/>
    </source>
</evidence>
<feature type="compositionally biased region" description="Basic and acidic residues" evidence="1">
    <location>
        <begin position="174"/>
        <end position="228"/>
    </location>
</feature>
<dbReference type="Proteomes" id="UP000249091">
    <property type="component" value="Chromosome 1"/>
</dbReference>
<keyword evidence="3" id="KW-1185">Reference proteome</keyword>
<reference evidence="2 3" key="1">
    <citation type="submission" date="2018-06" db="EMBL/GenBank/DDBJ databases">
        <authorList>
            <consortium name="Pathogen Informatics"/>
            <person name="Doyle S."/>
        </authorList>
    </citation>
    <scope>NUCLEOTIDE SEQUENCE [LARGE SCALE GENOMIC DNA]</scope>
    <source>
        <strain evidence="2 3">NCTC10994</strain>
    </source>
</reference>
<dbReference type="RefSeq" id="WP_072699914.1">
    <property type="nucleotide sequence ID" value="NZ_JAFBBL010000001.1"/>
</dbReference>
<feature type="region of interest" description="Disordered" evidence="1">
    <location>
        <begin position="295"/>
        <end position="314"/>
    </location>
</feature>